<name>A0AAI8KG37_9PSED</name>
<evidence type="ECO:0000256" key="1">
    <source>
        <dbReference type="SAM" id="MobiDB-lite"/>
    </source>
</evidence>
<dbReference type="Proteomes" id="UP000258127">
    <property type="component" value="Chromosome"/>
</dbReference>
<protein>
    <recommendedName>
        <fullName evidence="5">Translation initiation factor 2</fullName>
    </recommendedName>
</protein>
<dbReference type="EMBL" id="CP031641">
    <property type="protein sequence ID" value="AXO90875.1"/>
    <property type="molecule type" value="Genomic_DNA"/>
</dbReference>
<proteinExistence type="predicted"/>
<evidence type="ECO:0000256" key="2">
    <source>
        <dbReference type="SAM" id="SignalP"/>
    </source>
</evidence>
<evidence type="ECO:0008006" key="5">
    <source>
        <dbReference type="Google" id="ProtNLM"/>
    </source>
</evidence>
<accession>A0AAI8KG37</accession>
<keyword evidence="4" id="KW-1185">Reference proteome</keyword>
<organism evidence="3 4">
    <name type="scientific">Pseudomonas parafulva</name>
    <dbReference type="NCBI Taxonomy" id="157782"/>
    <lineage>
        <taxon>Bacteria</taxon>
        <taxon>Pseudomonadati</taxon>
        <taxon>Pseudomonadota</taxon>
        <taxon>Gammaproteobacteria</taxon>
        <taxon>Pseudomonadales</taxon>
        <taxon>Pseudomonadaceae</taxon>
        <taxon>Pseudomonas</taxon>
    </lineage>
</organism>
<dbReference type="KEGG" id="ppv:NJ69_10180"/>
<keyword evidence="2" id="KW-0732">Signal</keyword>
<feature type="region of interest" description="Disordered" evidence="1">
    <location>
        <begin position="32"/>
        <end position="113"/>
    </location>
</feature>
<sequence>MTAFRLSALLLCLACPLWPGTAVHAAQAPAASEAASAKTGGAAAKPAVKQAAKPVAKKPAKTPSKSAAKAKRKAAKSKSVGKAATQPLPNPKLDLSLPSDMVRNLKPDVRSTPAPRKALLPAMFPDKSAGDDSPFQLNGRLISNEMQLQLRNDSRRDVEGAAIEFEFRN</sequence>
<reference evidence="3 4" key="1">
    <citation type="submission" date="2018-08" db="EMBL/GenBank/DDBJ databases">
        <authorList>
            <person name="Lee Y."/>
            <person name="Kakembo D."/>
        </authorList>
    </citation>
    <scope>NUCLEOTIDE SEQUENCE [LARGE SCALE GENOMIC DNA]</scope>
    <source>
        <strain evidence="3 4">JBCS1880</strain>
    </source>
</reference>
<feature type="compositionally biased region" description="Low complexity" evidence="1">
    <location>
        <begin position="32"/>
        <end position="54"/>
    </location>
</feature>
<evidence type="ECO:0000313" key="4">
    <source>
        <dbReference type="Proteomes" id="UP000258127"/>
    </source>
</evidence>
<feature type="signal peptide" evidence="2">
    <location>
        <begin position="1"/>
        <end position="25"/>
    </location>
</feature>
<gene>
    <name evidence="3" type="ORF">DZC75_13400</name>
</gene>
<evidence type="ECO:0000313" key="3">
    <source>
        <dbReference type="EMBL" id="AXO90875.1"/>
    </source>
</evidence>
<feature type="chain" id="PRO_5042585990" description="Translation initiation factor 2" evidence="2">
    <location>
        <begin position="26"/>
        <end position="169"/>
    </location>
</feature>
<dbReference type="AlphaFoldDB" id="A0AAI8KG37"/>